<dbReference type="OrthoDB" id="1119084at2"/>
<dbReference type="KEGG" id="fla:SY85_06725"/>
<keyword evidence="2" id="KW-1185">Reference proteome</keyword>
<dbReference type="RefSeq" id="WP_066402739.1">
    <property type="nucleotide sequence ID" value="NZ_CP011390.1"/>
</dbReference>
<name>A0A172TT88_9BACT</name>
<proteinExistence type="predicted"/>
<dbReference type="SUPFAM" id="SSF54427">
    <property type="entry name" value="NTF2-like"/>
    <property type="match status" value="2"/>
</dbReference>
<evidence type="ECO:0008006" key="3">
    <source>
        <dbReference type="Google" id="ProtNLM"/>
    </source>
</evidence>
<dbReference type="STRING" id="1492898.SY85_06725"/>
<organism evidence="1 2">
    <name type="scientific">Flavisolibacter tropicus</name>
    <dbReference type="NCBI Taxonomy" id="1492898"/>
    <lineage>
        <taxon>Bacteria</taxon>
        <taxon>Pseudomonadati</taxon>
        <taxon>Bacteroidota</taxon>
        <taxon>Chitinophagia</taxon>
        <taxon>Chitinophagales</taxon>
        <taxon>Chitinophagaceae</taxon>
        <taxon>Flavisolibacter</taxon>
    </lineage>
</organism>
<evidence type="ECO:0000313" key="1">
    <source>
        <dbReference type="EMBL" id="ANE50240.1"/>
    </source>
</evidence>
<dbReference type="InterPro" id="IPR032710">
    <property type="entry name" value="NTF2-like_dom_sf"/>
</dbReference>
<reference evidence="1 2" key="2">
    <citation type="journal article" date="2016" name="Int. J. Syst. Evol. Microbiol.">
        <title>Flavisolibacter tropicus sp. nov., isolated from tropical soil.</title>
        <authorList>
            <person name="Lee J.J."/>
            <person name="Kang M.S."/>
            <person name="Kim G.S."/>
            <person name="Lee C.S."/>
            <person name="Lim S."/>
            <person name="Lee J."/>
            <person name="Roh S.H."/>
            <person name="Kang H."/>
            <person name="Ha J.M."/>
            <person name="Bae S."/>
            <person name="Jung H.Y."/>
            <person name="Kim M.K."/>
        </authorList>
    </citation>
    <scope>NUCLEOTIDE SEQUENCE [LARGE SCALE GENOMIC DNA]</scope>
    <source>
        <strain evidence="1 2">LCS9</strain>
    </source>
</reference>
<evidence type="ECO:0000313" key="2">
    <source>
        <dbReference type="Proteomes" id="UP000077177"/>
    </source>
</evidence>
<dbReference type="Gene3D" id="3.10.450.50">
    <property type="match status" value="2"/>
</dbReference>
<reference evidence="2" key="1">
    <citation type="submission" date="2015-01" db="EMBL/GenBank/DDBJ databases">
        <title>Flavisolibacter sp./LCS9/ whole genome sequencing.</title>
        <authorList>
            <person name="Kim M.K."/>
            <person name="Srinivasan S."/>
            <person name="Lee J.-J."/>
        </authorList>
    </citation>
    <scope>NUCLEOTIDE SEQUENCE [LARGE SCALE GENOMIC DNA]</scope>
    <source>
        <strain evidence="2">LCS9</strain>
    </source>
</reference>
<accession>A0A172TT88</accession>
<dbReference type="AlphaFoldDB" id="A0A172TT88"/>
<dbReference type="Proteomes" id="UP000077177">
    <property type="component" value="Chromosome"/>
</dbReference>
<dbReference type="EMBL" id="CP011390">
    <property type="protein sequence ID" value="ANE50240.1"/>
    <property type="molecule type" value="Genomic_DNA"/>
</dbReference>
<sequence>MRTLLFLSFVAFYSTVKAQQVAEVINAENSFAGYAKAYNTKDAFLNFCDSNAVVFNQGNAINAKKAFSRLKPSSDKLLWQPAFAGIAASGDLGFSTGPYEKRPSLTDTITYGGAFSTIWRKTEDGQWKFLVDMGVTLGNAPMAVQQVKKASVGKKTSLKEIENVKNLDLQFISAYKENAEKAYTTHLHKEACLNLKNAILLLGESQWSKVINSIPTGLEMAPMEAGISKAGDLAYVYGLVTFEGKKENYLRVWQNTAKGWKIILQTLSW</sequence>
<gene>
    <name evidence="1" type="ORF">SY85_06725</name>
</gene>
<protein>
    <recommendedName>
        <fullName evidence="3">DUF4440 domain-containing protein</fullName>
    </recommendedName>
</protein>